<sequence>MKIKWQFGDEGPIIKDAHALREKVFIKEQNVTEAEEIDGYDSQCWHIVCYLDDEAVATARVSFLSDTQLKIQRVCVDSSKRGLSIGQQMLAEIERWAKEKQVAALVLSSQDHVIPFYEKSGYVISNPQGYLDARIPHHDMQKRLDIS</sequence>
<dbReference type="PANTHER" id="PTHR13355:SF11">
    <property type="entry name" value="GLUCOSAMINE 6-PHOSPHATE N-ACETYLTRANSFERASE"/>
    <property type="match status" value="1"/>
</dbReference>
<dbReference type="EMBL" id="CP102453">
    <property type="protein sequence ID" value="UUX34186.1"/>
    <property type="molecule type" value="Genomic_DNA"/>
</dbReference>
<dbReference type="Pfam" id="PF13673">
    <property type="entry name" value="Acetyltransf_10"/>
    <property type="match status" value="1"/>
</dbReference>
<gene>
    <name evidence="2" type="ORF">NRE15_00515</name>
</gene>
<proteinExistence type="predicted"/>
<evidence type="ECO:0000313" key="2">
    <source>
        <dbReference type="EMBL" id="UUX34186.1"/>
    </source>
</evidence>
<accession>A0ABY5P6H9</accession>
<dbReference type="EC" id="2.3.1.-" evidence="2"/>
<dbReference type="InterPro" id="IPR039143">
    <property type="entry name" value="GNPNAT1-like"/>
</dbReference>
<evidence type="ECO:0000313" key="3">
    <source>
        <dbReference type="Proteomes" id="UP001315967"/>
    </source>
</evidence>
<dbReference type="PROSITE" id="PS51186">
    <property type="entry name" value="GNAT"/>
    <property type="match status" value="1"/>
</dbReference>
<dbReference type="Gene3D" id="3.40.630.30">
    <property type="match status" value="1"/>
</dbReference>
<dbReference type="GO" id="GO:0016746">
    <property type="term" value="F:acyltransferase activity"/>
    <property type="evidence" value="ECO:0007669"/>
    <property type="project" value="UniProtKB-KW"/>
</dbReference>
<feature type="domain" description="N-acetyltransferase" evidence="1">
    <location>
        <begin position="3"/>
        <end position="145"/>
    </location>
</feature>
<dbReference type="Proteomes" id="UP001315967">
    <property type="component" value="Chromosome"/>
</dbReference>
<dbReference type="RefSeq" id="WP_313793689.1">
    <property type="nucleotide sequence ID" value="NZ_CP102453.1"/>
</dbReference>
<evidence type="ECO:0000259" key="1">
    <source>
        <dbReference type="PROSITE" id="PS51186"/>
    </source>
</evidence>
<keyword evidence="2" id="KW-0012">Acyltransferase</keyword>
<reference evidence="2 3" key="1">
    <citation type="submission" date="2022-08" db="EMBL/GenBank/DDBJ databases">
        <title>Aerococcaceae sp. nov isolated from spoiled eye mask.</title>
        <authorList>
            <person name="Zhou G."/>
            <person name="Xie X.-B."/>
            <person name="Shi Q.-S."/>
            <person name="Wang Y.-S."/>
            <person name="Wen X."/>
            <person name="Peng H."/>
            <person name="Yang X.-J."/>
            <person name="Tao H.-B."/>
            <person name="Huang X.-M."/>
        </authorList>
    </citation>
    <scope>NUCLEOTIDE SEQUENCE [LARGE SCALE GENOMIC DNA]</scope>
    <source>
        <strain evidence="3">DM20194951</strain>
    </source>
</reference>
<dbReference type="InterPro" id="IPR000182">
    <property type="entry name" value="GNAT_dom"/>
</dbReference>
<organism evidence="2 3">
    <name type="scientific">Fundicoccus culcitae</name>
    <dbReference type="NCBI Taxonomy" id="2969821"/>
    <lineage>
        <taxon>Bacteria</taxon>
        <taxon>Bacillati</taxon>
        <taxon>Bacillota</taxon>
        <taxon>Bacilli</taxon>
        <taxon>Lactobacillales</taxon>
        <taxon>Aerococcaceae</taxon>
        <taxon>Fundicoccus</taxon>
    </lineage>
</organism>
<dbReference type="PANTHER" id="PTHR13355">
    <property type="entry name" value="GLUCOSAMINE 6-PHOSPHATE N-ACETYLTRANSFERASE"/>
    <property type="match status" value="1"/>
</dbReference>
<protein>
    <submittedName>
        <fullName evidence="2">GNAT family N-acetyltransferase</fullName>
        <ecNumber evidence="2">2.3.1.-</ecNumber>
    </submittedName>
</protein>
<dbReference type="CDD" id="cd04301">
    <property type="entry name" value="NAT_SF"/>
    <property type="match status" value="1"/>
</dbReference>
<keyword evidence="3" id="KW-1185">Reference proteome</keyword>
<keyword evidence="2" id="KW-0808">Transferase</keyword>
<dbReference type="SUPFAM" id="SSF55729">
    <property type="entry name" value="Acyl-CoA N-acyltransferases (Nat)"/>
    <property type="match status" value="1"/>
</dbReference>
<dbReference type="InterPro" id="IPR016181">
    <property type="entry name" value="Acyl_CoA_acyltransferase"/>
</dbReference>
<name>A0ABY5P6H9_9LACT</name>